<dbReference type="CDD" id="cd00761">
    <property type="entry name" value="Glyco_tranf_GTA_type"/>
    <property type="match status" value="1"/>
</dbReference>
<dbReference type="PANTHER" id="PTHR43685:SF2">
    <property type="entry name" value="GLYCOSYLTRANSFERASE 2-LIKE DOMAIN-CONTAINING PROTEIN"/>
    <property type="match status" value="1"/>
</dbReference>
<accession>A0A2S7I7L7</accession>
<evidence type="ECO:0000313" key="3">
    <source>
        <dbReference type="Proteomes" id="UP000238565"/>
    </source>
</evidence>
<evidence type="ECO:0000259" key="1">
    <source>
        <dbReference type="Pfam" id="PF00535"/>
    </source>
</evidence>
<dbReference type="Gene3D" id="3.90.550.10">
    <property type="entry name" value="Spore Coat Polysaccharide Biosynthesis Protein SpsA, Chain A"/>
    <property type="match status" value="1"/>
</dbReference>
<feature type="domain" description="Glycosyltransferase 2-like" evidence="1">
    <location>
        <begin position="3"/>
        <end position="140"/>
    </location>
</feature>
<dbReference type="Pfam" id="PF00535">
    <property type="entry name" value="Glycos_transf_2"/>
    <property type="match status" value="1"/>
</dbReference>
<dbReference type="SUPFAM" id="SSF53448">
    <property type="entry name" value="Nucleotide-diphospho-sugar transferases"/>
    <property type="match status" value="1"/>
</dbReference>
<dbReference type="GO" id="GO:0016740">
    <property type="term" value="F:transferase activity"/>
    <property type="evidence" value="ECO:0007669"/>
    <property type="project" value="UniProtKB-KW"/>
</dbReference>
<evidence type="ECO:0000313" key="2">
    <source>
        <dbReference type="EMBL" id="PPZ92552.1"/>
    </source>
</evidence>
<sequence length="260" mass="30181">MISVIIPLYNAENTILAALDSVKNQEGNFDFEIIVINDGSTDKSAEKVQQFIDENPQLKIQLIHQENKGVSWARNAGLRLAKGEWIAFLDSDDVWLPHKTKVMMKVLTENPEIDFLVALRNSERIWFPYKINYKNLAKITLNKLLFRIEGQTSTAIFKRKILINTGLFNENQKYSEDANYWMRISKHNNMFILAEDLVITGAGKKSFGESGLSANLQAMEKGIQKNLKEMYLTKRINFSKYFFFFLFSKLKYLLRIFKSK</sequence>
<organism evidence="2 3">
    <name type="scientific">Cloacibacterium normanense</name>
    <dbReference type="NCBI Taxonomy" id="237258"/>
    <lineage>
        <taxon>Bacteria</taxon>
        <taxon>Pseudomonadati</taxon>
        <taxon>Bacteroidota</taxon>
        <taxon>Flavobacteriia</taxon>
        <taxon>Flavobacteriales</taxon>
        <taxon>Weeksellaceae</taxon>
    </lineage>
</organism>
<name>A0A2S7I7L7_9FLAO</name>
<dbReference type="EMBL" id="PTPZ01000001">
    <property type="protein sequence ID" value="PPZ92552.1"/>
    <property type="molecule type" value="Genomic_DNA"/>
</dbReference>
<comment type="caution">
    <text evidence="2">The sequence shown here is derived from an EMBL/GenBank/DDBJ whole genome shotgun (WGS) entry which is preliminary data.</text>
</comment>
<reference evidence="2 3" key="1">
    <citation type="submission" date="2018-02" db="EMBL/GenBank/DDBJ databases">
        <title>Draft genome sequence of bacterial isolates from marine environment.</title>
        <authorList>
            <person name="Singh S.K."/>
            <person name="Hill R."/>
            <person name="Major S."/>
            <person name="Cai H."/>
            <person name="Li Y."/>
        </authorList>
    </citation>
    <scope>NUCLEOTIDE SEQUENCE [LARGE SCALE GENOMIC DNA]</scope>
    <source>
        <strain evidence="2 3">IMET F</strain>
    </source>
</reference>
<dbReference type="InterPro" id="IPR029044">
    <property type="entry name" value="Nucleotide-diphossugar_trans"/>
</dbReference>
<dbReference type="InterPro" id="IPR050834">
    <property type="entry name" value="Glycosyltransf_2"/>
</dbReference>
<gene>
    <name evidence="2" type="ORF">C3729_00620</name>
</gene>
<dbReference type="RefSeq" id="WP_104792367.1">
    <property type="nucleotide sequence ID" value="NZ_PTPZ01000001.1"/>
</dbReference>
<protein>
    <submittedName>
        <fullName evidence="2">Glycosyltransferase family 2 protein</fullName>
    </submittedName>
</protein>
<dbReference type="Proteomes" id="UP000238565">
    <property type="component" value="Unassembled WGS sequence"/>
</dbReference>
<dbReference type="PANTHER" id="PTHR43685">
    <property type="entry name" value="GLYCOSYLTRANSFERASE"/>
    <property type="match status" value="1"/>
</dbReference>
<dbReference type="AlphaFoldDB" id="A0A2S7I7L7"/>
<proteinExistence type="predicted"/>
<dbReference type="InterPro" id="IPR001173">
    <property type="entry name" value="Glyco_trans_2-like"/>
</dbReference>
<keyword evidence="2" id="KW-0808">Transferase</keyword>